<protein>
    <submittedName>
        <fullName evidence="2">Uncharacterized protein</fullName>
    </submittedName>
</protein>
<dbReference type="Proteomes" id="UP001218188">
    <property type="component" value="Unassembled WGS sequence"/>
</dbReference>
<gene>
    <name evidence="2" type="ORF">C8F04DRAFT_1258009</name>
</gene>
<sequence>MPRSTRARKTHSAPYNFTLAQQVQAAPLTPDWCVALTVAFGVTEADVVYAAWLHSGTWSLSDLGWGAGWGPTPAPSTTAGDTWGTGDGWVVEAPPPPNTALTSRWGVWGTDGEGTGAPRPTSSGWGDTAWSDAAWTAHEAAPKTAAAPSTTGETSAASS</sequence>
<evidence type="ECO:0000256" key="1">
    <source>
        <dbReference type="SAM" id="MobiDB-lite"/>
    </source>
</evidence>
<evidence type="ECO:0000313" key="2">
    <source>
        <dbReference type="EMBL" id="KAJ7036443.1"/>
    </source>
</evidence>
<comment type="caution">
    <text evidence="2">The sequence shown here is derived from an EMBL/GenBank/DDBJ whole genome shotgun (WGS) entry which is preliminary data.</text>
</comment>
<accession>A0AAD6X2F2</accession>
<keyword evidence="3" id="KW-1185">Reference proteome</keyword>
<evidence type="ECO:0000313" key="3">
    <source>
        <dbReference type="Proteomes" id="UP001218188"/>
    </source>
</evidence>
<reference evidence="2" key="1">
    <citation type="submission" date="2023-03" db="EMBL/GenBank/DDBJ databases">
        <title>Massive genome expansion in bonnet fungi (Mycena s.s.) driven by repeated elements and novel gene families across ecological guilds.</title>
        <authorList>
            <consortium name="Lawrence Berkeley National Laboratory"/>
            <person name="Harder C.B."/>
            <person name="Miyauchi S."/>
            <person name="Viragh M."/>
            <person name="Kuo A."/>
            <person name="Thoen E."/>
            <person name="Andreopoulos B."/>
            <person name="Lu D."/>
            <person name="Skrede I."/>
            <person name="Drula E."/>
            <person name="Henrissat B."/>
            <person name="Morin E."/>
            <person name="Kohler A."/>
            <person name="Barry K."/>
            <person name="LaButti K."/>
            <person name="Morin E."/>
            <person name="Salamov A."/>
            <person name="Lipzen A."/>
            <person name="Mereny Z."/>
            <person name="Hegedus B."/>
            <person name="Baldrian P."/>
            <person name="Stursova M."/>
            <person name="Weitz H."/>
            <person name="Taylor A."/>
            <person name="Grigoriev I.V."/>
            <person name="Nagy L.G."/>
            <person name="Martin F."/>
            <person name="Kauserud H."/>
        </authorList>
    </citation>
    <scope>NUCLEOTIDE SEQUENCE</scope>
    <source>
        <strain evidence="2">CBHHK200</strain>
    </source>
</reference>
<feature type="compositionally biased region" description="Low complexity" evidence="1">
    <location>
        <begin position="75"/>
        <end position="84"/>
    </location>
</feature>
<feature type="region of interest" description="Disordered" evidence="1">
    <location>
        <begin position="71"/>
        <end position="159"/>
    </location>
</feature>
<dbReference type="AlphaFoldDB" id="A0AAD6X2F2"/>
<feature type="compositionally biased region" description="Low complexity" evidence="1">
    <location>
        <begin position="133"/>
        <end position="151"/>
    </location>
</feature>
<organism evidence="2 3">
    <name type="scientific">Mycena alexandri</name>
    <dbReference type="NCBI Taxonomy" id="1745969"/>
    <lineage>
        <taxon>Eukaryota</taxon>
        <taxon>Fungi</taxon>
        <taxon>Dikarya</taxon>
        <taxon>Basidiomycota</taxon>
        <taxon>Agaricomycotina</taxon>
        <taxon>Agaricomycetes</taxon>
        <taxon>Agaricomycetidae</taxon>
        <taxon>Agaricales</taxon>
        <taxon>Marasmiineae</taxon>
        <taxon>Mycenaceae</taxon>
        <taxon>Mycena</taxon>
    </lineage>
</organism>
<dbReference type="EMBL" id="JARJCM010000043">
    <property type="protein sequence ID" value="KAJ7036443.1"/>
    <property type="molecule type" value="Genomic_DNA"/>
</dbReference>
<proteinExistence type="predicted"/>
<name>A0AAD6X2F2_9AGAR</name>